<sequence length="358" mass="40251">MFLRVLSIPASAAARGEGLLRYVRLLEHNAWWMVVVDRVTGFSLCAMSAASSPPRQQYCSVVMRGQSTHPTPRPPVPTRRCAGLLVMREDGKLPTNSRSPPVLLRRCREALSLIGGRDNVHYVTGRMSCITFALHHARHRATGHLRRSTLALTALTHTLALRPSFVENMLQWHSSANAPRPYRHGGARVLPKTFERLHVHQTSAHCRRVAMMLHVIAANSLDPRLSTSERPGAVQPLKHVLTSRHDTNTRRQVRHTAVGRRDCDARDHWSVYAPAQRRGTATRYIADECECHRDVDDQKHAYPCNAVAMTDRTDTSCEQVRHAFGVKCVSPIPAPRKQLRNMPAMIWHRIAHHGTSAV</sequence>
<accession>A0A6A6FJQ7</accession>
<evidence type="ECO:0000313" key="2">
    <source>
        <dbReference type="Proteomes" id="UP000799539"/>
    </source>
</evidence>
<proteinExistence type="predicted"/>
<evidence type="ECO:0000313" key="1">
    <source>
        <dbReference type="EMBL" id="KAF2213611.1"/>
    </source>
</evidence>
<dbReference type="EMBL" id="ML992670">
    <property type="protein sequence ID" value="KAF2213611.1"/>
    <property type="molecule type" value="Genomic_DNA"/>
</dbReference>
<dbReference type="Proteomes" id="UP000799539">
    <property type="component" value="Unassembled WGS sequence"/>
</dbReference>
<organism evidence="1 2">
    <name type="scientific">Cercospora zeae-maydis SCOH1-5</name>
    <dbReference type="NCBI Taxonomy" id="717836"/>
    <lineage>
        <taxon>Eukaryota</taxon>
        <taxon>Fungi</taxon>
        <taxon>Dikarya</taxon>
        <taxon>Ascomycota</taxon>
        <taxon>Pezizomycotina</taxon>
        <taxon>Dothideomycetes</taxon>
        <taxon>Dothideomycetidae</taxon>
        <taxon>Mycosphaerellales</taxon>
        <taxon>Mycosphaerellaceae</taxon>
        <taxon>Cercospora</taxon>
    </lineage>
</organism>
<name>A0A6A6FJQ7_9PEZI</name>
<protein>
    <submittedName>
        <fullName evidence="1">Uncharacterized protein</fullName>
    </submittedName>
</protein>
<dbReference type="AlphaFoldDB" id="A0A6A6FJQ7"/>
<reference evidence="1" key="1">
    <citation type="journal article" date="2020" name="Stud. Mycol.">
        <title>101 Dothideomycetes genomes: a test case for predicting lifestyles and emergence of pathogens.</title>
        <authorList>
            <person name="Haridas S."/>
            <person name="Albert R."/>
            <person name="Binder M."/>
            <person name="Bloem J."/>
            <person name="Labutti K."/>
            <person name="Salamov A."/>
            <person name="Andreopoulos B."/>
            <person name="Baker S."/>
            <person name="Barry K."/>
            <person name="Bills G."/>
            <person name="Bluhm B."/>
            <person name="Cannon C."/>
            <person name="Castanera R."/>
            <person name="Culley D."/>
            <person name="Daum C."/>
            <person name="Ezra D."/>
            <person name="Gonzalez J."/>
            <person name="Henrissat B."/>
            <person name="Kuo A."/>
            <person name="Liang C."/>
            <person name="Lipzen A."/>
            <person name="Lutzoni F."/>
            <person name="Magnuson J."/>
            <person name="Mondo S."/>
            <person name="Nolan M."/>
            <person name="Ohm R."/>
            <person name="Pangilinan J."/>
            <person name="Park H.-J."/>
            <person name="Ramirez L."/>
            <person name="Alfaro M."/>
            <person name="Sun H."/>
            <person name="Tritt A."/>
            <person name="Yoshinaga Y."/>
            <person name="Zwiers L.-H."/>
            <person name="Turgeon B."/>
            <person name="Goodwin S."/>
            <person name="Spatafora J."/>
            <person name="Crous P."/>
            <person name="Grigoriev I."/>
        </authorList>
    </citation>
    <scope>NUCLEOTIDE SEQUENCE</scope>
    <source>
        <strain evidence="1">SCOH1-5</strain>
    </source>
</reference>
<keyword evidence="2" id="KW-1185">Reference proteome</keyword>
<gene>
    <name evidence="1" type="ORF">CERZMDRAFT_83751</name>
</gene>